<evidence type="ECO:0000313" key="6">
    <source>
        <dbReference type="Proteomes" id="UP000663829"/>
    </source>
</evidence>
<dbReference type="EMBL" id="CAJOBC010019405">
    <property type="protein sequence ID" value="CAF4041740.1"/>
    <property type="molecule type" value="Genomic_DNA"/>
</dbReference>
<dbReference type="InterPro" id="IPR019734">
    <property type="entry name" value="TPR_rpt"/>
</dbReference>
<dbReference type="PANTHER" id="PTHR45641">
    <property type="entry name" value="TETRATRICOPEPTIDE REPEAT PROTEIN (AFU_ORTHOLOGUE AFUA_6G03870)"/>
    <property type="match status" value="1"/>
</dbReference>
<dbReference type="PANTHER" id="PTHR45641:SF19">
    <property type="entry name" value="NEPHROCYSTIN-3"/>
    <property type="match status" value="1"/>
</dbReference>
<dbReference type="Gene3D" id="1.25.40.10">
    <property type="entry name" value="Tetratricopeptide repeat domain"/>
    <property type="match status" value="2"/>
</dbReference>
<dbReference type="Gene3D" id="3.90.176.10">
    <property type="entry name" value="Toxin ADP-ribosyltransferase, Chain A, domain 1"/>
    <property type="match status" value="1"/>
</dbReference>
<reference evidence="4" key="1">
    <citation type="submission" date="2021-02" db="EMBL/GenBank/DDBJ databases">
        <authorList>
            <person name="Nowell W R."/>
        </authorList>
    </citation>
    <scope>NUCLEOTIDE SEQUENCE</scope>
</reference>
<dbReference type="InterPro" id="IPR011990">
    <property type="entry name" value="TPR-like_helical_dom_sf"/>
</dbReference>
<organism evidence="4 6">
    <name type="scientific">Didymodactylos carnosus</name>
    <dbReference type="NCBI Taxonomy" id="1234261"/>
    <lineage>
        <taxon>Eukaryota</taxon>
        <taxon>Metazoa</taxon>
        <taxon>Spiralia</taxon>
        <taxon>Gnathifera</taxon>
        <taxon>Rotifera</taxon>
        <taxon>Eurotatoria</taxon>
        <taxon>Bdelloidea</taxon>
        <taxon>Philodinida</taxon>
        <taxon>Philodinidae</taxon>
        <taxon>Didymodactylos</taxon>
    </lineage>
</organism>
<dbReference type="Pfam" id="PF13424">
    <property type="entry name" value="TPR_12"/>
    <property type="match status" value="2"/>
</dbReference>
<sequence>MERDADPCRTVSAENVVNMDELLTVEQNKLSAAVSRNIKTDSIKEQDEGEVEEEINLETYSLLWCDENVNKTDENREIQTELRRAINYLKAFDSIDLCKHYIQRKSNEEIILIVSGRTGSQLIKFVTNSSVELIEQITNGQLKLNKIIRQDLKLAVFNPATLIRRTPLTTTTLVSSKEYSHQNLDSNFMWFQLMVEVFLRMNDETRKNGLNELIANCKKQFSGNHNDLAIIEGLEECYHPQAALYLYTSDSFLYKMLNRALRCQDVSTLVTLCFFIRDIHDQLKFEQKLFPSDTTFLSTTKNRQMALEVYTGAGCRSSLSEQAVLFEIEANTSTEGAKPFADITKESAFEDAEQEILFMLGSVFKILDVSRNKERMLWIIKLVLSGEKESELKPVFEYIGKEISDTTDLSSIGSLYMAMGKINESERYYKHVLDSLQQDDPRAPGCYNNLGLIAFFGEGDYDKAYLNYTKALELEMKLPVPDQSNIANYYYNLGTVLRDKMQYYQALDNYSKSLNLSVIHFGYDHIRTETCYYALGNVYMDLQNYDLAVENYNHCLEIQKQFLPENHPDLALTLNCIGLLYKKKDNNYELAMSYYTKALSIQLACTPDSDETADTYVKIGALLAGEYKNYPEAIINYEKALQIYDKAQLPENHPSLILLHKNIALLHKRRDDKELALKEYMLIELIMLLYNKT</sequence>
<evidence type="ECO:0000256" key="3">
    <source>
        <dbReference type="PROSITE-ProRule" id="PRU00339"/>
    </source>
</evidence>
<comment type="caution">
    <text evidence="4">The sequence shown here is derived from an EMBL/GenBank/DDBJ whole genome shotgun (WGS) entry which is preliminary data.</text>
</comment>
<dbReference type="PROSITE" id="PS50005">
    <property type="entry name" value="TPR"/>
    <property type="match status" value="2"/>
</dbReference>
<evidence type="ECO:0000313" key="5">
    <source>
        <dbReference type="EMBL" id="CAF4041740.1"/>
    </source>
</evidence>
<protein>
    <submittedName>
        <fullName evidence="4">Uncharacterized protein</fullName>
    </submittedName>
</protein>
<proteinExistence type="predicted"/>
<keyword evidence="2 3" id="KW-0802">TPR repeat</keyword>
<evidence type="ECO:0000256" key="1">
    <source>
        <dbReference type="ARBA" id="ARBA00022737"/>
    </source>
</evidence>
<dbReference type="AlphaFoldDB" id="A0A815AYE9"/>
<feature type="repeat" description="TPR" evidence="3">
    <location>
        <begin position="487"/>
        <end position="520"/>
    </location>
</feature>
<dbReference type="Proteomes" id="UP000681722">
    <property type="component" value="Unassembled WGS sequence"/>
</dbReference>
<dbReference type="EMBL" id="CAJNOQ010010847">
    <property type="protein sequence ID" value="CAF1262496.1"/>
    <property type="molecule type" value="Genomic_DNA"/>
</dbReference>
<dbReference type="Proteomes" id="UP000663829">
    <property type="component" value="Unassembled WGS sequence"/>
</dbReference>
<feature type="repeat" description="TPR" evidence="3">
    <location>
        <begin position="529"/>
        <end position="562"/>
    </location>
</feature>
<dbReference type="OrthoDB" id="5587616at2759"/>
<accession>A0A815AYE9</accession>
<dbReference type="SUPFAM" id="SSF81901">
    <property type="entry name" value="HCP-like"/>
    <property type="match status" value="1"/>
</dbReference>
<keyword evidence="6" id="KW-1185">Reference proteome</keyword>
<dbReference type="SUPFAM" id="SSF56399">
    <property type="entry name" value="ADP-ribosylation"/>
    <property type="match status" value="1"/>
</dbReference>
<evidence type="ECO:0000313" key="4">
    <source>
        <dbReference type="EMBL" id="CAF1262496.1"/>
    </source>
</evidence>
<keyword evidence="1" id="KW-0677">Repeat</keyword>
<dbReference type="Pfam" id="PF13181">
    <property type="entry name" value="TPR_8"/>
    <property type="match status" value="2"/>
</dbReference>
<gene>
    <name evidence="4" type="ORF">GPM918_LOCUS26677</name>
    <name evidence="5" type="ORF">SRO942_LOCUS26877</name>
</gene>
<dbReference type="SMART" id="SM00028">
    <property type="entry name" value="TPR"/>
    <property type="match status" value="6"/>
</dbReference>
<evidence type="ECO:0000256" key="2">
    <source>
        <dbReference type="ARBA" id="ARBA00022803"/>
    </source>
</evidence>
<name>A0A815AYE9_9BILA</name>